<evidence type="ECO:0000256" key="5">
    <source>
        <dbReference type="ARBA" id="ARBA00023242"/>
    </source>
</evidence>
<evidence type="ECO:0000256" key="6">
    <source>
        <dbReference type="SAM" id="Coils"/>
    </source>
</evidence>
<keyword evidence="6" id="KW-0175">Coiled coil</keyword>
<dbReference type="GO" id="GO:0005681">
    <property type="term" value="C:spliceosomal complex"/>
    <property type="evidence" value="ECO:0007669"/>
    <property type="project" value="TreeGrafter"/>
</dbReference>
<gene>
    <name evidence="9" type="ORF">EGR_04000</name>
</gene>
<dbReference type="CTD" id="36339715"/>
<dbReference type="SUPFAM" id="SSF46565">
    <property type="entry name" value="Chaperone J-domain"/>
    <property type="match status" value="1"/>
</dbReference>
<feature type="coiled-coil region" evidence="6">
    <location>
        <begin position="83"/>
        <end position="119"/>
    </location>
</feature>
<sequence length="285" mass="32251">MAFEIEIDLYEYFGISFESSAKEIKRAYKIKAKELHPDKNKGDPQAKEKFQKLKDYHDILLDPARKSQYDLRIKAKIAAAKRHAQLDDERRRLKEVLEAREKEAAARREEANRMAEKNRIAERIRKDWEASREAAACAARRGHLDTVKAASRTSDGHVIVSVKWKNKHGSLLYNREFLYTCLREFGTVLNVIVGKKCSAVVEFASRLEAENAIKAASVGSVGHMENPLKVSWPVSPAPHDESGADPAPASTKHPRPPSPTTYQPSDNMSFETFESDILEKMARFG</sequence>
<name>W6US19_ECHGR</name>
<evidence type="ECO:0000259" key="8">
    <source>
        <dbReference type="PROSITE" id="PS50076"/>
    </source>
</evidence>
<dbReference type="EMBL" id="APAU02000023">
    <property type="protein sequence ID" value="EUB61152.1"/>
    <property type="molecule type" value="Genomic_DNA"/>
</dbReference>
<dbReference type="OMA" id="KYGHISD"/>
<dbReference type="PANTHER" id="PTHR44313">
    <property type="entry name" value="DNAJ HOMOLOG SUBFAMILY C MEMBER 17"/>
    <property type="match status" value="1"/>
</dbReference>
<evidence type="ECO:0000313" key="9">
    <source>
        <dbReference type="EMBL" id="EUB61152.1"/>
    </source>
</evidence>
<reference evidence="9 10" key="1">
    <citation type="journal article" date="2013" name="Nat. Genet.">
        <title>The genome of the hydatid tapeworm Echinococcus granulosus.</title>
        <authorList>
            <person name="Zheng H."/>
            <person name="Zhang W."/>
            <person name="Zhang L."/>
            <person name="Zhang Z."/>
            <person name="Li J."/>
            <person name="Lu G."/>
            <person name="Zhu Y."/>
            <person name="Wang Y."/>
            <person name="Huang Y."/>
            <person name="Liu J."/>
            <person name="Kang H."/>
            <person name="Chen J."/>
            <person name="Wang L."/>
            <person name="Chen A."/>
            <person name="Yu S."/>
            <person name="Gao Z."/>
            <person name="Jin L."/>
            <person name="Gu W."/>
            <person name="Wang Z."/>
            <person name="Zhao L."/>
            <person name="Shi B."/>
            <person name="Wen H."/>
            <person name="Lin R."/>
            <person name="Jones M.K."/>
            <person name="Brejova B."/>
            <person name="Vinar T."/>
            <person name="Zhao G."/>
            <person name="McManus D.P."/>
            <person name="Chen Z."/>
            <person name="Zhou Y."/>
            <person name="Wang S."/>
        </authorList>
    </citation>
    <scope>NUCLEOTIDE SEQUENCE [LARGE SCALE GENOMIC DNA]</scope>
</reference>
<evidence type="ECO:0000256" key="3">
    <source>
        <dbReference type="ARBA" id="ARBA00022490"/>
    </source>
</evidence>
<evidence type="ECO:0000256" key="4">
    <source>
        <dbReference type="ARBA" id="ARBA00023186"/>
    </source>
</evidence>
<dbReference type="PRINTS" id="PR00625">
    <property type="entry name" value="JDOMAIN"/>
</dbReference>
<keyword evidence="3" id="KW-0963">Cytoplasm</keyword>
<organism evidence="9 10">
    <name type="scientific">Echinococcus granulosus</name>
    <name type="common">Hydatid tapeworm</name>
    <dbReference type="NCBI Taxonomy" id="6210"/>
    <lineage>
        <taxon>Eukaryota</taxon>
        <taxon>Metazoa</taxon>
        <taxon>Spiralia</taxon>
        <taxon>Lophotrochozoa</taxon>
        <taxon>Platyhelminthes</taxon>
        <taxon>Cestoda</taxon>
        <taxon>Eucestoda</taxon>
        <taxon>Cyclophyllidea</taxon>
        <taxon>Taeniidae</taxon>
        <taxon>Echinococcus</taxon>
        <taxon>Echinococcus granulosus group</taxon>
    </lineage>
</organism>
<accession>W6US19</accession>
<dbReference type="InterPro" id="IPR018253">
    <property type="entry name" value="DnaJ_domain_CS"/>
</dbReference>
<dbReference type="Proteomes" id="UP000019149">
    <property type="component" value="Unassembled WGS sequence"/>
</dbReference>
<dbReference type="PANTHER" id="PTHR44313:SF1">
    <property type="entry name" value="DNAJ HOMOLOG SUBFAMILY C MEMBER 17"/>
    <property type="match status" value="1"/>
</dbReference>
<comment type="subcellular location">
    <subcellularLocation>
        <location evidence="2">Cytoplasm</location>
    </subcellularLocation>
    <subcellularLocation>
        <location evidence="1">Nucleus</location>
    </subcellularLocation>
</comment>
<dbReference type="Pfam" id="PF00226">
    <property type="entry name" value="DnaJ"/>
    <property type="match status" value="1"/>
</dbReference>
<evidence type="ECO:0000256" key="2">
    <source>
        <dbReference type="ARBA" id="ARBA00004496"/>
    </source>
</evidence>
<dbReference type="InterPro" id="IPR052094">
    <property type="entry name" value="Pre-mRNA-splicing_ERAD"/>
</dbReference>
<dbReference type="SUPFAM" id="SSF54928">
    <property type="entry name" value="RNA-binding domain, RBD"/>
    <property type="match status" value="1"/>
</dbReference>
<keyword evidence="4" id="KW-0143">Chaperone</keyword>
<evidence type="ECO:0000256" key="7">
    <source>
        <dbReference type="SAM" id="MobiDB-lite"/>
    </source>
</evidence>
<dbReference type="PROSITE" id="PS50076">
    <property type="entry name" value="DNAJ_2"/>
    <property type="match status" value="1"/>
</dbReference>
<dbReference type="CDD" id="cd06257">
    <property type="entry name" value="DnaJ"/>
    <property type="match status" value="1"/>
</dbReference>
<feature type="region of interest" description="Disordered" evidence="7">
    <location>
        <begin position="229"/>
        <end position="268"/>
    </location>
</feature>
<dbReference type="GeneID" id="36339715"/>
<protein>
    <submittedName>
        <fullName evidence="9">DnaJ subfamily C member protein</fullName>
    </submittedName>
</protein>
<proteinExistence type="predicted"/>
<dbReference type="Gene3D" id="1.10.287.110">
    <property type="entry name" value="DnaJ domain"/>
    <property type="match status" value="1"/>
</dbReference>
<dbReference type="GO" id="GO:0000390">
    <property type="term" value="P:spliceosomal complex disassembly"/>
    <property type="evidence" value="ECO:0007669"/>
    <property type="project" value="TreeGrafter"/>
</dbReference>
<dbReference type="STRING" id="6210.W6US19"/>
<dbReference type="KEGG" id="egl:EGR_04000"/>
<dbReference type="InterPro" id="IPR035979">
    <property type="entry name" value="RBD_domain_sf"/>
</dbReference>
<dbReference type="InterPro" id="IPR001623">
    <property type="entry name" value="DnaJ_domain"/>
</dbReference>
<comment type="caution">
    <text evidence="9">The sequence shown here is derived from an EMBL/GenBank/DDBJ whole genome shotgun (WGS) entry which is preliminary data.</text>
</comment>
<keyword evidence="5" id="KW-0539">Nucleus</keyword>
<dbReference type="PROSITE" id="PS00636">
    <property type="entry name" value="DNAJ_1"/>
    <property type="match status" value="1"/>
</dbReference>
<evidence type="ECO:0000313" key="10">
    <source>
        <dbReference type="Proteomes" id="UP000019149"/>
    </source>
</evidence>
<dbReference type="InterPro" id="IPR036869">
    <property type="entry name" value="J_dom_sf"/>
</dbReference>
<dbReference type="GO" id="GO:0005737">
    <property type="term" value="C:cytoplasm"/>
    <property type="evidence" value="ECO:0007669"/>
    <property type="project" value="UniProtKB-SubCell"/>
</dbReference>
<dbReference type="AlphaFoldDB" id="W6US19"/>
<evidence type="ECO:0000256" key="1">
    <source>
        <dbReference type="ARBA" id="ARBA00004123"/>
    </source>
</evidence>
<dbReference type="OrthoDB" id="552049at2759"/>
<dbReference type="RefSeq" id="XP_024352348.1">
    <property type="nucleotide sequence ID" value="XM_024493249.1"/>
</dbReference>
<keyword evidence="10" id="KW-1185">Reference proteome</keyword>
<dbReference type="InterPro" id="IPR012677">
    <property type="entry name" value="Nucleotide-bd_a/b_plait_sf"/>
</dbReference>
<dbReference type="Gene3D" id="3.30.70.330">
    <property type="match status" value="1"/>
</dbReference>
<dbReference type="SMART" id="SM00271">
    <property type="entry name" value="DnaJ"/>
    <property type="match status" value="1"/>
</dbReference>
<feature type="domain" description="J" evidence="8">
    <location>
        <begin position="8"/>
        <end position="73"/>
    </location>
</feature>
<dbReference type="GO" id="GO:0003676">
    <property type="term" value="F:nucleic acid binding"/>
    <property type="evidence" value="ECO:0007669"/>
    <property type="project" value="InterPro"/>
</dbReference>